<sequence length="63" mass="6725">MAGGTAVDGDAAAPGHRWRRMGAGGGWRHGNARAWGVGRTRARESQAKYGFAMLVPDLTYCHP</sequence>
<dbReference type="AlphaFoldDB" id="Q5NBT8"/>
<proteinExistence type="predicted"/>
<evidence type="ECO:0000313" key="4">
    <source>
        <dbReference type="Proteomes" id="UP000000763"/>
    </source>
</evidence>
<gene>
    <name evidence="2" type="ORF">P0705D01.15</name>
    <name evidence="3" type="ORF">P0711E10.5</name>
</gene>
<dbReference type="EMBL" id="AP000570">
    <property type="protein sequence ID" value="BAE95787.1"/>
    <property type="molecule type" value="Genomic_DNA"/>
</dbReference>
<organism evidence="2">
    <name type="scientific">Oryza sativa subsp. japonica</name>
    <name type="common">Rice</name>
    <dbReference type="NCBI Taxonomy" id="39947"/>
    <lineage>
        <taxon>Eukaryota</taxon>
        <taxon>Viridiplantae</taxon>
        <taxon>Streptophyta</taxon>
        <taxon>Embryophyta</taxon>
        <taxon>Tracheophyta</taxon>
        <taxon>Spermatophyta</taxon>
        <taxon>Magnoliopsida</taxon>
        <taxon>Liliopsida</taxon>
        <taxon>Poales</taxon>
        <taxon>Poaceae</taxon>
        <taxon>BOP clade</taxon>
        <taxon>Oryzoideae</taxon>
        <taxon>Oryzeae</taxon>
        <taxon>Oryzinae</taxon>
        <taxon>Oryza</taxon>
        <taxon>Oryza sativa</taxon>
    </lineage>
</organism>
<dbReference type="EMBL" id="AP000492">
    <property type="protein sequence ID" value="BAD81068.1"/>
    <property type="molecule type" value="Genomic_DNA"/>
</dbReference>
<reference evidence="2" key="1">
    <citation type="journal article" date="2002" name="Nature">
        <title>The genome sequence and structure of rice chromosome 1.</title>
        <authorList>
            <person name="Sasaki T."/>
            <person name="Matsumoto T."/>
            <person name="Yamamoto K."/>
            <person name="Sakata K."/>
            <person name="Baba T."/>
            <person name="Katayose Y."/>
            <person name="Wu J."/>
            <person name="Niimura Y."/>
            <person name="Cheng Z."/>
            <person name="Nagamura Y."/>
            <person name="Antonio B.A."/>
            <person name="Kanamori H."/>
            <person name="Hosokawa S."/>
            <person name="Masukawa M."/>
            <person name="Arikawa K."/>
            <person name="Chiden Y."/>
            <person name="Hayashi M."/>
            <person name="Okamoto M."/>
            <person name="Ando T."/>
            <person name="Aoki H."/>
            <person name="Arita K."/>
            <person name="Hamada M."/>
            <person name="Harada C."/>
            <person name="Hijishita S."/>
            <person name="Honda M."/>
            <person name="Ichikawa Y."/>
            <person name="Idonuma A."/>
            <person name="Iijima M."/>
            <person name="Ikeda M."/>
            <person name="Ikeno M."/>
            <person name="Itoh S."/>
            <person name="Itoh T."/>
            <person name="Itoh Y."/>
            <person name="Itoh Y."/>
            <person name="Iwabuchi A."/>
            <person name="Kamiya K."/>
            <person name="Karasawa W."/>
            <person name="Katagiri S."/>
            <person name="Kikuta A."/>
            <person name="Kobayashi N."/>
            <person name="Kono I."/>
            <person name="Machita K."/>
            <person name="Maehara T."/>
            <person name="Mizuno H."/>
            <person name="Mizubayashi T."/>
            <person name="Mukai Y."/>
            <person name="Nagasaki H."/>
            <person name="Nakashima M."/>
            <person name="Nakama Y."/>
            <person name="Nakamichi Y."/>
            <person name="Nakamura M."/>
            <person name="Namiki N."/>
            <person name="Negishi M."/>
            <person name="Ohta I."/>
            <person name="Ono N."/>
            <person name="Saji S."/>
            <person name="Sakai K."/>
            <person name="Shibata M."/>
            <person name="Shimokawa T."/>
            <person name="Shomura A."/>
            <person name="Song J."/>
            <person name="Takazaki Y."/>
            <person name="Terasawa K."/>
            <person name="Tsuji K."/>
            <person name="Waki K."/>
            <person name="Yamagata H."/>
            <person name="Yamane H."/>
            <person name="Yoshiki S."/>
            <person name="Yoshihara R."/>
            <person name="Yukawa K."/>
            <person name="Zhong H."/>
            <person name="Iwama H."/>
            <person name="Endo T."/>
            <person name="Ito H."/>
            <person name="Hahn J.H."/>
            <person name="Kim H.I."/>
            <person name="Eun M.Y."/>
            <person name="Yano M."/>
            <person name="Jiang J."/>
            <person name="Gojobori T."/>
        </authorList>
    </citation>
    <scope>NUCLEOTIDE SEQUENCE</scope>
</reference>
<reference evidence="4" key="3">
    <citation type="journal article" date="2008" name="Nucleic Acids Res.">
        <title>The rice annotation project database (RAP-DB): 2008 update.</title>
        <authorList>
            <consortium name="The rice annotation project (RAP)"/>
        </authorList>
    </citation>
    <scope>GENOME REANNOTATION</scope>
    <source>
        <strain evidence="4">cv. Nipponbare</strain>
    </source>
</reference>
<reference evidence="4" key="2">
    <citation type="journal article" date="2005" name="Nature">
        <title>The map-based sequence of the rice genome.</title>
        <authorList>
            <consortium name="International rice genome sequencing project (IRGSP)"/>
            <person name="Matsumoto T."/>
            <person name="Wu J."/>
            <person name="Kanamori H."/>
            <person name="Katayose Y."/>
            <person name="Fujisawa M."/>
            <person name="Namiki N."/>
            <person name="Mizuno H."/>
            <person name="Yamamoto K."/>
            <person name="Antonio B.A."/>
            <person name="Baba T."/>
            <person name="Sakata K."/>
            <person name="Nagamura Y."/>
            <person name="Aoki H."/>
            <person name="Arikawa K."/>
            <person name="Arita K."/>
            <person name="Bito T."/>
            <person name="Chiden Y."/>
            <person name="Fujitsuka N."/>
            <person name="Fukunaka R."/>
            <person name="Hamada M."/>
            <person name="Harada C."/>
            <person name="Hayashi A."/>
            <person name="Hijishita S."/>
            <person name="Honda M."/>
            <person name="Hosokawa S."/>
            <person name="Ichikawa Y."/>
            <person name="Idonuma A."/>
            <person name="Iijima M."/>
            <person name="Ikeda M."/>
            <person name="Ikeno M."/>
            <person name="Ito K."/>
            <person name="Ito S."/>
            <person name="Ito T."/>
            <person name="Ito Y."/>
            <person name="Ito Y."/>
            <person name="Iwabuchi A."/>
            <person name="Kamiya K."/>
            <person name="Karasawa W."/>
            <person name="Kurita K."/>
            <person name="Katagiri S."/>
            <person name="Kikuta A."/>
            <person name="Kobayashi H."/>
            <person name="Kobayashi N."/>
            <person name="Machita K."/>
            <person name="Maehara T."/>
            <person name="Masukawa M."/>
            <person name="Mizubayashi T."/>
            <person name="Mukai Y."/>
            <person name="Nagasaki H."/>
            <person name="Nagata Y."/>
            <person name="Naito S."/>
            <person name="Nakashima M."/>
            <person name="Nakama Y."/>
            <person name="Nakamichi Y."/>
            <person name="Nakamura M."/>
            <person name="Meguro A."/>
            <person name="Negishi M."/>
            <person name="Ohta I."/>
            <person name="Ohta T."/>
            <person name="Okamoto M."/>
            <person name="Ono N."/>
            <person name="Saji S."/>
            <person name="Sakaguchi M."/>
            <person name="Sakai K."/>
            <person name="Shibata M."/>
            <person name="Shimokawa T."/>
            <person name="Song J."/>
            <person name="Takazaki Y."/>
            <person name="Terasawa K."/>
            <person name="Tsugane M."/>
            <person name="Tsuji K."/>
            <person name="Ueda S."/>
            <person name="Waki K."/>
            <person name="Yamagata H."/>
            <person name="Yamamoto M."/>
            <person name="Yamamoto S."/>
            <person name="Yamane H."/>
            <person name="Yoshiki S."/>
            <person name="Yoshihara R."/>
            <person name="Yukawa K."/>
            <person name="Zhong H."/>
            <person name="Yano M."/>
            <person name="Yuan Q."/>
            <person name="Ouyang S."/>
            <person name="Liu J."/>
            <person name="Jones K.M."/>
            <person name="Gansberger K."/>
            <person name="Moffat K."/>
            <person name="Hill J."/>
            <person name="Bera J."/>
            <person name="Fadrosh D."/>
            <person name="Jin S."/>
            <person name="Johri S."/>
            <person name="Kim M."/>
            <person name="Overton L."/>
            <person name="Reardon M."/>
            <person name="Tsitrin T."/>
            <person name="Vuong H."/>
            <person name="Weaver B."/>
            <person name="Ciecko A."/>
            <person name="Tallon L."/>
            <person name="Jackson J."/>
            <person name="Pai G."/>
            <person name="Aken S.V."/>
            <person name="Utterback T."/>
            <person name="Reidmuller S."/>
            <person name="Feldblyum T."/>
            <person name="Hsiao J."/>
            <person name="Zismann V."/>
            <person name="Iobst S."/>
            <person name="de Vazeille A.R."/>
            <person name="Buell C.R."/>
            <person name="Ying K."/>
            <person name="Li Y."/>
            <person name="Lu T."/>
            <person name="Huang Y."/>
            <person name="Zhao Q."/>
            <person name="Feng Q."/>
            <person name="Zhang L."/>
            <person name="Zhu J."/>
            <person name="Weng Q."/>
            <person name="Mu J."/>
            <person name="Lu Y."/>
            <person name="Fan D."/>
            <person name="Liu Y."/>
            <person name="Guan J."/>
            <person name="Zhang Y."/>
            <person name="Yu S."/>
            <person name="Liu X."/>
            <person name="Zhang Y."/>
            <person name="Hong G."/>
            <person name="Han B."/>
            <person name="Choisne N."/>
            <person name="Demange N."/>
            <person name="Orjeda G."/>
            <person name="Samain S."/>
            <person name="Cattolico L."/>
            <person name="Pelletier E."/>
            <person name="Couloux A."/>
            <person name="Segurens B."/>
            <person name="Wincker P."/>
            <person name="D'Hont A."/>
            <person name="Scarpelli C."/>
            <person name="Weissenbach J."/>
            <person name="Salanoubat M."/>
            <person name="Quetier F."/>
            <person name="Yu Y."/>
            <person name="Kim H.R."/>
            <person name="Rambo T."/>
            <person name="Currie J."/>
            <person name="Collura K."/>
            <person name="Luo M."/>
            <person name="Yang T."/>
            <person name="Ammiraju J.S.S."/>
            <person name="Engler F."/>
            <person name="Soderlund C."/>
            <person name="Wing R.A."/>
            <person name="Palmer L.E."/>
            <person name="de la Bastide M."/>
            <person name="Spiegel L."/>
            <person name="Nascimento L."/>
            <person name="Zutavern T."/>
            <person name="O'Shaughnessy A."/>
            <person name="Dike S."/>
            <person name="Dedhia N."/>
            <person name="Preston R."/>
            <person name="Balija V."/>
            <person name="McCombie W.R."/>
            <person name="Chow T."/>
            <person name="Chen H."/>
            <person name="Chung M."/>
            <person name="Chen C."/>
            <person name="Shaw J."/>
            <person name="Wu H."/>
            <person name="Hsiao K."/>
            <person name="Chao Y."/>
            <person name="Chu M."/>
            <person name="Cheng C."/>
            <person name="Hour A."/>
            <person name="Lee P."/>
            <person name="Lin S."/>
            <person name="Lin Y."/>
            <person name="Liou J."/>
            <person name="Liu S."/>
            <person name="Hsing Y."/>
            <person name="Raghuvanshi S."/>
            <person name="Mohanty A."/>
            <person name="Bharti A.K."/>
            <person name="Gaur A."/>
            <person name="Gupta V."/>
            <person name="Kumar D."/>
            <person name="Ravi V."/>
            <person name="Vij S."/>
            <person name="Kapur A."/>
            <person name="Khurana P."/>
            <person name="Khurana P."/>
            <person name="Khurana J.P."/>
            <person name="Tyagi A.K."/>
            <person name="Gaikwad K."/>
            <person name="Singh A."/>
            <person name="Dalal V."/>
            <person name="Srivastava S."/>
            <person name="Dixit A."/>
            <person name="Pal A.K."/>
            <person name="Ghazi I.A."/>
            <person name="Yadav M."/>
            <person name="Pandit A."/>
            <person name="Bhargava A."/>
            <person name="Sureshbabu K."/>
            <person name="Batra K."/>
            <person name="Sharma T.R."/>
            <person name="Mohapatra T."/>
            <person name="Singh N.K."/>
            <person name="Messing J."/>
            <person name="Nelson A.B."/>
            <person name="Fuks G."/>
            <person name="Kavchok S."/>
            <person name="Keizer G."/>
            <person name="Linton E."/>
            <person name="Llaca V."/>
            <person name="Song R."/>
            <person name="Tanyolac B."/>
            <person name="Young S."/>
            <person name="Ho-Il K."/>
            <person name="Hahn J.H."/>
            <person name="Sangsakoo G."/>
            <person name="Vanavichit A."/>
            <person name="de Mattos Luiz.A.T."/>
            <person name="Zimmer P.D."/>
            <person name="Malone G."/>
            <person name="Dellagostin O."/>
            <person name="de Oliveira A.C."/>
            <person name="Bevan M."/>
            <person name="Bancroft I."/>
            <person name="Minx P."/>
            <person name="Cordum H."/>
            <person name="Wilson R."/>
            <person name="Cheng Z."/>
            <person name="Jin W."/>
            <person name="Jiang J."/>
            <person name="Leong S.A."/>
            <person name="Iwama H."/>
            <person name="Gojobori T."/>
            <person name="Itoh T."/>
            <person name="Niimura Y."/>
            <person name="Fujii Y."/>
            <person name="Habara T."/>
            <person name="Sakai H."/>
            <person name="Sato Y."/>
            <person name="Wilson G."/>
            <person name="Kumar K."/>
            <person name="McCouch S."/>
            <person name="Juretic N."/>
            <person name="Hoen D."/>
            <person name="Wright S."/>
            <person name="Bruskiewich R."/>
            <person name="Bureau T."/>
            <person name="Miyao A."/>
            <person name="Hirochika H."/>
            <person name="Nishikawa T."/>
            <person name="Kadowaki K."/>
            <person name="Sugiura M."/>
            <person name="Burr B."/>
            <person name="Sasaki T."/>
        </authorList>
    </citation>
    <scope>NUCLEOTIDE SEQUENCE [LARGE SCALE GENOMIC DNA]</scope>
    <source>
        <strain evidence="4">cv. Nipponbare</strain>
    </source>
</reference>
<evidence type="ECO:0000313" key="2">
    <source>
        <dbReference type="EMBL" id="BAD81068.1"/>
    </source>
</evidence>
<feature type="compositionally biased region" description="Low complexity" evidence="1">
    <location>
        <begin position="1"/>
        <end position="15"/>
    </location>
</feature>
<evidence type="ECO:0000256" key="1">
    <source>
        <dbReference type="SAM" id="MobiDB-lite"/>
    </source>
</evidence>
<evidence type="ECO:0000313" key="3">
    <source>
        <dbReference type="EMBL" id="BAE95787.1"/>
    </source>
</evidence>
<protein>
    <submittedName>
        <fullName evidence="2">Uncharacterized protein</fullName>
    </submittedName>
</protein>
<name>Q5NBT8_ORYSJ</name>
<accession>Q5NBT8</accession>
<dbReference type="Proteomes" id="UP000000763">
    <property type="component" value="Chromosome 1"/>
</dbReference>
<feature type="region of interest" description="Disordered" evidence="1">
    <location>
        <begin position="1"/>
        <end position="32"/>
    </location>
</feature>
<dbReference type="Proteomes" id="UP000817658">
    <property type="component" value="Chromosome 1"/>
</dbReference>